<accession>A0A1A9W552</accession>
<dbReference type="AlphaFoldDB" id="A0A1A9W552"/>
<sequence>MMILSIIWLQLLANVYAGVYLLKFDMPDFLMDDSSRSRANDMLQTPIKYQITASDYLNKWPALRNLLLSADTYDDISNNDHTNDVRDLYSKFVESLRTLTYTPLRTTRALRQSKVDLADIVMQSAVKRKTKKNDTRK</sequence>
<dbReference type="EnsemblMetazoa" id="GBRI006761-RA">
    <property type="protein sequence ID" value="GBRI006761-PA"/>
    <property type="gene ID" value="GBRI006761"/>
</dbReference>
<protein>
    <submittedName>
        <fullName evidence="2">Uncharacterized protein</fullName>
    </submittedName>
</protein>
<feature type="signal peptide" evidence="1">
    <location>
        <begin position="1"/>
        <end position="17"/>
    </location>
</feature>
<dbReference type="Proteomes" id="UP000091820">
    <property type="component" value="Unassembled WGS sequence"/>
</dbReference>
<evidence type="ECO:0000256" key="1">
    <source>
        <dbReference type="SAM" id="SignalP"/>
    </source>
</evidence>
<name>A0A1A9W552_9MUSC</name>
<evidence type="ECO:0000313" key="2">
    <source>
        <dbReference type="EnsemblMetazoa" id="GBRI006761-PA"/>
    </source>
</evidence>
<keyword evidence="3" id="KW-1185">Reference proteome</keyword>
<keyword evidence="1" id="KW-0732">Signal</keyword>
<feature type="chain" id="PRO_5008399983" evidence="1">
    <location>
        <begin position="18"/>
        <end position="137"/>
    </location>
</feature>
<proteinExistence type="predicted"/>
<dbReference type="VEuPathDB" id="VectorBase:GBRI006761"/>
<organism evidence="2 3">
    <name type="scientific">Glossina brevipalpis</name>
    <dbReference type="NCBI Taxonomy" id="37001"/>
    <lineage>
        <taxon>Eukaryota</taxon>
        <taxon>Metazoa</taxon>
        <taxon>Ecdysozoa</taxon>
        <taxon>Arthropoda</taxon>
        <taxon>Hexapoda</taxon>
        <taxon>Insecta</taxon>
        <taxon>Pterygota</taxon>
        <taxon>Neoptera</taxon>
        <taxon>Endopterygota</taxon>
        <taxon>Diptera</taxon>
        <taxon>Brachycera</taxon>
        <taxon>Muscomorpha</taxon>
        <taxon>Hippoboscoidea</taxon>
        <taxon>Glossinidae</taxon>
        <taxon>Glossina</taxon>
    </lineage>
</organism>
<evidence type="ECO:0000313" key="3">
    <source>
        <dbReference type="Proteomes" id="UP000091820"/>
    </source>
</evidence>
<reference evidence="2" key="2">
    <citation type="submission" date="2020-05" db="UniProtKB">
        <authorList>
            <consortium name="EnsemblMetazoa"/>
        </authorList>
    </citation>
    <scope>IDENTIFICATION</scope>
    <source>
        <strain evidence="2">IAEA</strain>
    </source>
</reference>
<reference evidence="3" key="1">
    <citation type="submission" date="2014-03" db="EMBL/GenBank/DDBJ databases">
        <authorList>
            <person name="Aksoy S."/>
            <person name="Warren W."/>
            <person name="Wilson R.K."/>
        </authorList>
    </citation>
    <scope>NUCLEOTIDE SEQUENCE [LARGE SCALE GENOMIC DNA]</scope>
    <source>
        <strain evidence="3">IAEA</strain>
    </source>
</reference>